<accession>A0ABR4IF03</accession>
<comment type="caution">
    <text evidence="2">The sequence shown here is derived from an EMBL/GenBank/DDBJ whole genome shotgun (WGS) entry which is preliminary data.</text>
</comment>
<evidence type="ECO:0000256" key="1">
    <source>
        <dbReference type="SAM" id="Phobius"/>
    </source>
</evidence>
<reference evidence="2 3" key="1">
    <citation type="submission" date="2024-07" db="EMBL/GenBank/DDBJ databases">
        <title>Section-level genome sequencing and comparative genomics of Aspergillus sections Usti and Cavernicolus.</title>
        <authorList>
            <consortium name="Lawrence Berkeley National Laboratory"/>
            <person name="Nybo J.L."/>
            <person name="Vesth T.C."/>
            <person name="Theobald S."/>
            <person name="Frisvad J.C."/>
            <person name="Larsen T.O."/>
            <person name="Kjaerboelling I."/>
            <person name="Rothschild-Mancinelli K."/>
            <person name="Lyhne E.K."/>
            <person name="Kogle M.E."/>
            <person name="Barry K."/>
            <person name="Clum A."/>
            <person name="Na H."/>
            <person name="Ledsgaard L."/>
            <person name="Lin J."/>
            <person name="Lipzen A."/>
            <person name="Kuo A."/>
            <person name="Riley R."/>
            <person name="Mondo S."/>
            <person name="Labutti K."/>
            <person name="Haridas S."/>
            <person name="Pangalinan J."/>
            <person name="Salamov A.A."/>
            <person name="Simmons B.A."/>
            <person name="Magnuson J.K."/>
            <person name="Chen J."/>
            <person name="Drula E."/>
            <person name="Henrissat B."/>
            <person name="Wiebenga A."/>
            <person name="Lubbers R.J."/>
            <person name="Gomes A.C."/>
            <person name="Makela M.R."/>
            <person name="Stajich J."/>
            <person name="Grigoriev I.V."/>
            <person name="Mortensen U.H."/>
            <person name="De Vries R.P."/>
            <person name="Baker S.E."/>
            <person name="Andersen M.R."/>
        </authorList>
    </citation>
    <scope>NUCLEOTIDE SEQUENCE [LARGE SCALE GENOMIC DNA]</scope>
    <source>
        <strain evidence="2 3">CBS 123904</strain>
    </source>
</reference>
<keyword evidence="1" id="KW-0472">Membrane</keyword>
<protein>
    <submittedName>
        <fullName evidence="2">Uncharacterized protein</fullName>
    </submittedName>
</protein>
<name>A0ABR4IF03_9EURO</name>
<sequence>MLSCARRYFFPAEYNLSVRMWAAIISIIIIFSCCCMRTNGDQTRVWTHEKSWLKHVAIFGDLQEKLIIICSHWALVACKTQFKSQIHLLLLFMIKSTPHYLVSDGLD</sequence>
<dbReference type="Proteomes" id="UP001610446">
    <property type="component" value="Unassembled WGS sequence"/>
</dbReference>
<feature type="transmembrane region" description="Helical" evidence="1">
    <location>
        <begin position="20"/>
        <end position="40"/>
    </location>
</feature>
<evidence type="ECO:0000313" key="3">
    <source>
        <dbReference type="Proteomes" id="UP001610446"/>
    </source>
</evidence>
<gene>
    <name evidence="2" type="ORF">BJY01DRAFT_229807</name>
</gene>
<keyword evidence="3" id="KW-1185">Reference proteome</keyword>
<proteinExistence type="predicted"/>
<evidence type="ECO:0000313" key="2">
    <source>
        <dbReference type="EMBL" id="KAL2826350.1"/>
    </source>
</evidence>
<organism evidence="2 3">
    <name type="scientific">Aspergillus pseudoustus</name>
    <dbReference type="NCBI Taxonomy" id="1810923"/>
    <lineage>
        <taxon>Eukaryota</taxon>
        <taxon>Fungi</taxon>
        <taxon>Dikarya</taxon>
        <taxon>Ascomycota</taxon>
        <taxon>Pezizomycotina</taxon>
        <taxon>Eurotiomycetes</taxon>
        <taxon>Eurotiomycetidae</taxon>
        <taxon>Eurotiales</taxon>
        <taxon>Aspergillaceae</taxon>
        <taxon>Aspergillus</taxon>
        <taxon>Aspergillus subgen. Nidulantes</taxon>
    </lineage>
</organism>
<dbReference type="PROSITE" id="PS51257">
    <property type="entry name" value="PROKAR_LIPOPROTEIN"/>
    <property type="match status" value="1"/>
</dbReference>
<keyword evidence="1" id="KW-0812">Transmembrane</keyword>
<dbReference type="EMBL" id="JBFXLU010000448">
    <property type="protein sequence ID" value="KAL2826350.1"/>
    <property type="molecule type" value="Genomic_DNA"/>
</dbReference>
<keyword evidence="1" id="KW-1133">Transmembrane helix</keyword>